<proteinExistence type="predicted"/>
<dbReference type="AlphaFoldDB" id="A0A0L9V2K7"/>
<dbReference type="EMBL" id="CM003378">
    <property type="protein sequence ID" value="KOM49283.1"/>
    <property type="molecule type" value="Genomic_DNA"/>
</dbReference>
<dbReference type="Proteomes" id="UP000053144">
    <property type="component" value="Chromosome 8"/>
</dbReference>
<feature type="region of interest" description="Disordered" evidence="1">
    <location>
        <begin position="52"/>
        <end position="75"/>
    </location>
</feature>
<protein>
    <submittedName>
        <fullName evidence="2">Uncharacterized protein</fullName>
    </submittedName>
</protein>
<sequence>MELMKEVKRDGDGIRKGHKQCKRSEAASTARCHFTAERHFCIPVVATGIATGRRSKKRNDGRRPVAIPVATDGDSAGDRTLEINSFSKRFFFSGRRPIAIPVATDGDSIRESLFFQTRCVSLFLGHRPVAIPVATNGNSTGDLIAENRLKIYFLIRKLKELLEGTTVEEGDKVENPENPLLFLKKFWTFHLVKKKKKWKIIALEKVLGKEDVLLQIIILSQDLCTSTVLQDQW</sequence>
<organism evidence="2 3">
    <name type="scientific">Phaseolus angularis</name>
    <name type="common">Azuki bean</name>
    <name type="synonym">Vigna angularis</name>
    <dbReference type="NCBI Taxonomy" id="3914"/>
    <lineage>
        <taxon>Eukaryota</taxon>
        <taxon>Viridiplantae</taxon>
        <taxon>Streptophyta</taxon>
        <taxon>Embryophyta</taxon>
        <taxon>Tracheophyta</taxon>
        <taxon>Spermatophyta</taxon>
        <taxon>Magnoliopsida</taxon>
        <taxon>eudicotyledons</taxon>
        <taxon>Gunneridae</taxon>
        <taxon>Pentapetalae</taxon>
        <taxon>rosids</taxon>
        <taxon>fabids</taxon>
        <taxon>Fabales</taxon>
        <taxon>Fabaceae</taxon>
        <taxon>Papilionoideae</taxon>
        <taxon>50 kb inversion clade</taxon>
        <taxon>NPAAA clade</taxon>
        <taxon>indigoferoid/millettioid clade</taxon>
        <taxon>Phaseoleae</taxon>
        <taxon>Vigna</taxon>
    </lineage>
</organism>
<gene>
    <name evidence="2" type="ORF">LR48_Vigan08g011000</name>
</gene>
<evidence type="ECO:0000256" key="1">
    <source>
        <dbReference type="SAM" id="MobiDB-lite"/>
    </source>
</evidence>
<accession>A0A0L9V2K7</accession>
<dbReference type="Gramene" id="KOM49283">
    <property type="protein sequence ID" value="KOM49283"/>
    <property type="gene ID" value="LR48_Vigan08g011000"/>
</dbReference>
<evidence type="ECO:0000313" key="2">
    <source>
        <dbReference type="EMBL" id="KOM49283.1"/>
    </source>
</evidence>
<name>A0A0L9V2K7_PHAAN</name>
<evidence type="ECO:0000313" key="3">
    <source>
        <dbReference type="Proteomes" id="UP000053144"/>
    </source>
</evidence>
<reference evidence="3" key="1">
    <citation type="journal article" date="2015" name="Proc. Natl. Acad. Sci. U.S.A.">
        <title>Genome sequencing of adzuki bean (Vigna angularis) provides insight into high starch and low fat accumulation and domestication.</title>
        <authorList>
            <person name="Yang K."/>
            <person name="Tian Z."/>
            <person name="Chen C."/>
            <person name="Luo L."/>
            <person name="Zhao B."/>
            <person name="Wang Z."/>
            <person name="Yu L."/>
            <person name="Li Y."/>
            <person name="Sun Y."/>
            <person name="Li W."/>
            <person name="Chen Y."/>
            <person name="Li Y."/>
            <person name="Zhang Y."/>
            <person name="Ai D."/>
            <person name="Zhao J."/>
            <person name="Shang C."/>
            <person name="Ma Y."/>
            <person name="Wu B."/>
            <person name="Wang M."/>
            <person name="Gao L."/>
            <person name="Sun D."/>
            <person name="Zhang P."/>
            <person name="Guo F."/>
            <person name="Wang W."/>
            <person name="Li Y."/>
            <person name="Wang J."/>
            <person name="Varshney R.K."/>
            <person name="Wang J."/>
            <person name="Ling H.Q."/>
            <person name="Wan P."/>
        </authorList>
    </citation>
    <scope>NUCLEOTIDE SEQUENCE</scope>
    <source>
        <strain evidence="3">cv. Jingnong 6</strain>
    </source>
</reference>